<evidence type="ECO:0000313" key="2">
    <source>
        <dbReference type="EMBL" id="MCC9643494.1"/>
    </source>
</evidence>
<evidence type="ECO:0000256" key="1">
    <source>
        <dbReference type="SAM" id="MobiDB-lite"/>
    </source>
</evidence>
<feature type="region of interest" description="Disordered" evidence="1">
    <location>
        <begin position="314"/>
        <end position="347"/>
    </location>
</feature>
<gene>
    <name evidence="2" type="ORF">LOC71_14510</name>
</gene>
<keyword evidence="3" id="KW-1185">Reference proteome</keyword>
<reference evidence="2" key="1">
    <citation type="submission" date="2021-11" db="EMBL/GenBank/DDBJ databases">
        <title>Genome sequence.</title>
        <authorList>
            <person name="Sun Q."/>
        </authorList>
    </citation>
    <scope>NUCLEOTIDE SEQUENCE</scope>
    <source>
        <strain evidence="2">JC740</strain>
    </source>
</reference>
<feature type="region of interest" description="Disordered" evidence="1">
    <location>
        <begin position="222"/>
        <end position="250"/>
    </location>
</feature>
<feature type="region of interest" description="Disordered" evidence="1">
    <location>
        <begin position="372"/>
        <end position="468"/>
    </location>
</feature>
<comment type="caution">
    <text evidence="2">The sequence shown here is derived from an EMBL/GenBank/DDBJ whole genome shotgun (WGS) entry which is preliminary data.</text>
</comment>
<dbReference type="RefSeq" id="WP_230274441.1">
    <property type="nucleotide sequence ID" value="NZ_JAJKFW010000024.1"/>
</dbReference>
<dbReference type="EMBL" id="JAJKFW010000024">
    <property type="protein sequence ID" value="MCC9643494.1"/>
    <property type="molecule type" value="Genomic_DNA"/>
</dbReference>
<dbReference type="Proteomes" id="UP001430306">
    <property type="component" value="Unassembled WGS sequence"/>
</dbReference>
<feature type="compositionally biased region" description="Polar residues" evidence="1">
    <location>
        <begin position="237"/>
        <end position="246"/>
    </location>
</feature>
<name>A0ABS8NJC1_9BACT</name>
<feature type="compositionally biased region" description="Polar residues" evidence="1">
    <location>
        <begin position="400"/>
        <end position="427"/>
    </location>
</feature>
<protein>
    <submittedName>
        <fullName evidence="2">Uncharacterized protein</fullName>
    </submittedName>
</protein>
<organism evidence="2 3">
    <name type="scientific">Rhodopirellula halodulae</name>
    <dbReference type="NCBI Taxonomy" id="2894198"/>
    <lineage>
        <taxon>Bacteria</taxon>
        <taxon>Pseudomonadati</taxon>
        <taxon>Planctomycetota</taxon>
        <taxon>Planctomycetia</taxon>
        <taxon>Pirellulales</taxon>
        <taxon>Pirellulaceae</taxon>
        <taxon>Rhodopirellula</taxon>
    </lineage>
</organism>
<feature type="compositionally biased region" description="Polar residues" evidence="1">
    <location>
        <begin position="372"/>
        <end position="385"/>
    </location>
</feature>
<sequence>MDVLVQFPITQLPGSRRWLRFRFTNSPPRVWRGIAYAMCLVGLFFLSHMAEVAHAAETKTHDRSQQKQQFVLLRNDRVMTGLVEVTGESIVIHKDGSEIRVPAKDVIGARDDLHALFELRQQWMRPRSSQRPEQRALSAAKWCVDQGLYSEATKQLLTVYQLDPQSREAQQIESRLRHVTKPSVANEVNPPPVQQAGYVESKPNKLQELPAGHSVELMSAVSTTSDEVHRQDDLNPIPTSQPSNDSPELDSLHREVMNSWLLHAFTARVQPILLSQCASCHRDGGEASGSLQFVRPLHSSRPNRRITEANLRSALAASVPGSPESSPLIQMAKRKHGSDGPGQTASVPLQGDSVLLLTLESFVAQLPQSVSVNKQPSEPITSSAAVQPATFVENDETERIQPSDSLESTTQETSRSQISTPEATSRPQRLPTVEQPHSKDLFNRQTELLEMFRIGGPNRETGPRLSPR</sequence>
<proteinExistence type="predicted"/>
<evidence type="ECO:0000313" key="3">
    <source>
        <dbReference type="Proteomes" id="UP001430306"/>
    </source>
</evidence>
<accession>A0ABS8NJC1</accession>